<sequence length="391" mass="44641">MESLIIKPSYVEMFNCIGPHCSDSCCNDWMITFDKQSYKRTVGNKQLADIAKFALTEVKDNESTWAIVNLDEQGACPFLDEKKWCQIHSKAGEDALSYTCKTYPKRNQIIDGHKYMSLYLSCPETARLVLFEDAFQFSANPSGNNAPAKPGAPWLEKAYDYSLDLLVNSGLPWQQALLAIGFLIKTATQVKLRQAPLSQLDSRHQQLSAMAQAGMFSQSYGQIPYTSAPQNQTFVAIHDAVAKLHSRGIRDRFSSLNDIINQVCNEQNNYSIEQLNQAWEKGVTKVVTDHDELFTRFILYSIYHNHFPMDEQHDPEFMLQQLIIDCFMVRCYLSALYFKQQTLSQDDIVKCFQTYHVVRQHKPKFTDRLKEVLLANNLTSLPAAISLLKTT</sequence>
<keyword evidence="2" id="KW-1185">Reference proteome</keyword>
<dbReference type="Proteomes" id="UP000291106">
    <property type="component" value="Chromosome"/>
</dbReference>
<name>A0A411PJJ0_9GAMM</name>
<reference evidence="1 2" key="1">
    <citation type="submission" date="2019-02" db="EMBL/GenBank/DDBJ databases">
        <title>Shewanella sp. D4-2 isolated from Dokdo Island.</title>
        <authorList>
            <person name="Baek K."/>
        </authorList>
    </citation>
    <scope>NUCLEOTIDE SEQUENCE [LARGE SCALE GENOMIC DNA]</scope>
    <source>
        <strain evidence="1 2">D4-2</strain>
    </source>
</reference>
<protein>
    <submittedName>
        <fullName evidence="1">YkgJ family cysteine cluster protein</fullName>
    </submittedName>
</protein>
<dbReference type="RefSeq" id="WP_130601147.1">
    <property type="nucleotide sequence ID" value="NZ_CP036200.1"/>
</dbReference>
<proteinExistence type="predicted"/>
<accession>A0A411PJJ0</accession>
<organism evidence="1 2">
    <name type="scientific">Shewanella maritima</name>
    <dbReference type="NCBI Taxonomy" id="2520507"/>
    <lineage>
        <taxon>Bacteria</taxon>
        <taxon>Pseudomonadati</taxon>
        <taxon>Pseudomonadota</taxon>
        <taxon>Gammaproteobacteria</taxon>
        <taxon>Alteromonadales</taxon>
        <taxon>Shewanellaceae</taxon>
        <taxon>Shewanella</taxon>
    </lineage>
</organism>
<dbReference type="AlphaFoldDB" id="A0A411PJJ0"/>
<dbReference type="EMBL" id="CP036200">
    <property type="protein sequence ID" value="QBF83736.1"/>
    <property type="molecule type" value="Genomic_DNA"/>
</dbReference>
<dbReference type="KEGG" id="smai:EXU30_14320"/>
<evidence type="ECO:0000313" key="1">
    <source>
        <dbReference type="EMBL" id="QBF83736.1"/>
    </source>
</evidence>
<dbReference type="OrthoDB" id="86584at2"/>
<dbReference type="NCBIfam" id="NF038110">
    <property type="entry name" value="Lys_methyl_FliB"/>
    <property type="match status" value="1"/>
</dbReference>
<evidence type="ECO:0000313" key="2">
    <source>
        <dbReference type="Proteomes" id="UP000291106"/>
    </source>
</evidence>
<gene>
    <name evidence="1" type="ORF">EXU30_14320</name>
</gene>